<protein>
    <submittedName>
        <fullName evidence="2">Uncharacterized protein</fullName>
    </submittedName>
</protein>
<gene>
    <name evidence="2" type="ORF">SLS62_001312</name>
</gene>
<dbReference type="Proteomes" id="UP001320420">
    <property type="component" value="Unassembled WGS sequence"/>
</dbReference>
<feature type="signal peptide" evidence="1">
    <location>
        <begin position="1"/>
        <end position="21"/>
    </location>
</feature>
<proteinExistence type="predicted"/>
<dbReference type="AlphaFoldDB" id="A0AAN9V0P6"/>
<reference evidence="2 3" key="1">
    <citation type="submission" date="2024-02" db="EMBL/GenBank/DDBJ databases">
        <title>De novo assembly and annotation of 12 fungi associated with fruit tree decline syndrome in Ontario, Canada.</title>
        <authorList>
            <person name="Sulman M."/>
            <person name="Ellouze W."/>
            <person name="Ilyukhin E."/>
        </authorList>
    </citation>
    <scope>NUCLEOTIDE SEQUENCE [LARGE SCALE GENOMIC DNA]</scope>
    <source>
        <strain evidence="2 3">M11/M66-122</strain>
    </source>
</reference>
<accession>A0AAN9V0P6</accession>
<evidence type="ECO:0000256" key="1">
    <source>
        <dbReference type="SAM" id="SignalP"/>
    </source>
</evidence>
<comment type="caution">
    <text evidence="2">The sequence shown here is derived from an EMBL/GenBank/DDBJ whole genome shotgun (WGS) entry which is preliminary data.</text>
</comment>
<keyword evidence="3" id="KW-1185">Reference proteome</keyword>
<name>A0AAN9V0P6_9PEZI</name>
<evidence type="ECO:0000313" key="2">
    <source>
        <dbReference type="EMBL" id="KAK7756867.1"/>
    </source>
</evidence>
<sequence>MVFSTVFTALITLAATGASAAAAIKNRRNETDPVGIVVLYNNAKCDLEPHETFMLWDVGDCVTLDQGYGSAYLSPKNSLGEHFRKFAPQVLM</sequence>
<keyword evidence="1" id="KW-0732">Signal</keyword>
<evidence type="ECO:0000313" key="3">
    <source>
        <dbReference type="Proteomes" id="UP001320420"/>
    </source>
</evidence>
<feature type="chain" id="PRO_5042876382" evidence="1">
    <location>
        <begin position="22"/>
        <end position="92"/>
    </location>
</feature>
<organism evidence="2 3">
    <name type="scientific">Diatrype stigma</name>
    <dbReference type="NCBI Taxonomy" id="117547"/>
    <lineage>
        <taxon>Eukaryota</taxon>
        <taxon>Fungi</taxon>
        <taxon>Dikarya</taxon>
        <taxon>Ascomycota</taxon>
        <taxon>Pezizomycotina</taxon>
        <taxon>Sordariomycetes</taxon>
        <taxon>Xylariomycetidae</taxon>
        <taxon>Xylariales</taxon>
        <taxon>Diatrypaceae</taxon>
        <taxon>Diatrype</taxon>
    </lineage>
</organism>
<dbReference type="EMBL" id="JAKJXP020000005">
    <property type="protein sequence ID" value="KAK7756867.1"/>
    <property type="molecule type" value="Genomic_DNA"/>
</dbReference>